<organism evidence="1 2">
    <name type="scientific">Sphingobium baderi LL03</name>
    <dbReference type="NCBI Taxonomy" id="1114964"/>
    <lineage>
        <taxon>Bacteria</taxon>
        <taxon>Pseudomonadati</taxon>
        <taxon>Pseudomonadota</taxon>
        <taxon>Alphaproteobacteria</taxon>
        <taxon>Sphingomonadales</taxon>
        <taxon>Sphingomonadaceae</taxon>
        <taxon>Sphingobium</taxon>
    </lineage>
</organism>
<reference evidence="1 2" key="1">
    <citation type="journal article" date="2013" name="Genome Announc.">
        <title>Draft Genome Sequence of a Hexachlorocyclohexane-Degrading Bacterium, Sphingobium baderi Strain LL03T.</title>
        <authorList>
            <person name="Kaur J."/>
            <person name="Verma H."/>
            <person name="Tripathi C."/>
            <person name="Khurana J.P."/>
            <person name="Lal R."/>
        </authorList>
    </citation>
    <scope>NUCLEOTIDE SEQUENCE [LARGE SCALE GENOMIC DNA]</scope>
    <source>
        <strain evidence="1 2">LL03</strain>
    </source>
</reference>
<name>T0GDR1_9SPHN</name>
<comment type="caution">
    <text evidence="1">The sequence shown here is derived from an EMBL/GenBank/DDBJ whole genome shotgun (WGS) entry which is preliminary data.</text>
</comment>
<evidence type="ECO:0000313" key="1">
    <source>
        <dbReference type="EMBL" id="EQB01886.1"/>
    </source>
</evidence>
<gene>
    <name evidence="1" type="ORF">L485_09640</name>
</gene>
<accession>T0GDR1</accession>
<evidence type="ECO:0000313" key="2">
    <source>
        <dbReference type="Proteomes" id="UP000015524"/>
    </source>
</evidence>
<protein>
    <submittedName>
        <fullName evidence="1">Uncharacterized protein</fullName>
    </submittedName>
</protein>
<dbReference type="Proteomes" id="UP000015524">
    <property type="component" value="Unassembled WGS sequence"/>
</dbReference>
<sequence>MFGRAGPVEQLLHGRKKVVGDGAADAAIGQLYNVIFRAGLLVAAAQQLAIDSDIAELVDDQRQPAALRILEKVADERGLARA</sequence>
<proteinExistence type="predicted"/>
<keyword evidence="2" id="KW-1185">Reference proteome</keyword>
<dbReference type="AlphaFoldDB" id="T0GDR1"/>
<dbReference type="EMBL" id="ATIB01000054">
    <property type="protein sequence ID" value="EQB01886.1"/>
    <property type="molecule type" value="Genomic_DNA"/>
</dbReference>